<dbReference type="InterPro" id="IPR000223">
    <property type="entry name" value="Pept_S26A_signal_pept_1"/>
</dbReference>
<evidence type="ECO:0000259" key="7">
    <source>
        <dbReference type="Pfam" id="PF10502"/>
    </source>
</evidence>
<dbReference type="InterPro" id="IPR019533">
    <property type="entry name" value="Peptidase_S26"/>
</dbReference>
<proteinExistence type="inferred from homology"/>
<dbReference type="NCBIfam" id="TIGR02227">
    <property type="entry name" value="sigpep_I_bact"/>
    <property type="match status" value="1"/>
</dbReference>
<dbReference type="RefSeq" id="WP_354366872.1">
    <property type="nucleotide sequence ID" value="NZ_JBEPMA010000002.1"/>
</dbReference>
<feature type="transmembrane region" description="Helical" evidence="6">
    <location>
        <begin position="12"/>
        <end position="32"/>
    </location>
</feature>
<keyword evidence="6" id="KW-1133">Transmembrane helix</keyword>
<dbReference type="EMBL" id="JBEPMA010000002">
    <property type="protein sequence ID" value="MET3616867.1"/>
    <property type="molecule type" value="Genomic_DNA"/>
</dbReference>
<evidence type="ECO:0000256" key="4">
    <source>
        <dbReference type="ARBA" id="ARBA00013208"/>
    </source>
</evidence>
<evidence type="ECO:0000313" key="8">
    <source>
        <dbReference type="EMBL" id="MET3616867.1"/>
    </source>
</evidence>
<dbReference type="CDD" id="cd06530">
    <property type="entry name" value="S26_SPase_I"/>
    <property type="match status" value="1"/>
</dbReference>
<sequence>MKNTKNIISEIKYIIFAIILAFAIKTFLFNFVKVNQSSMFPTLENGDIIIANSLYRWRDNKNRGDIIVFKSPIEKNKLYIKRIIALPGEEITIKNGNIYIDDNLYSEAYFHNKPNTLSEKETWKLSENEYFVLGDNRSPNGSIDSREFGPIGENVIKCKPFFRIFPFNKFGSIYRN</sequence>
<accession>A0ABV2J7X1</accession>
<organism evidence="8 9">
    <name type="scientific">Peptoniphilus olsenii</name>
    <dbReference type="NCBI Taxonomy" id="411570"/>
    <lineage>
        <taxon>Bacteria</taxon>
        <taxon>Bacillati</taxon>
        <taxon>Bacillota</taxon>
        <taxon>Tissierellia</taxon>
        <taxon>Tissierellales</taxon>
        <taxon>Peptoniphilaceae</taxon>
        <taxon>Peptoniphilus</taxon>
    </lineage>
</organism>
<evidence type="ECO:0000256" key="6">
    <source>
        <dbReference type="RuleBase" id="RU362042"/>
    </source>
</evidence>
<dbReference type="Proteomes" id="UP001549162">
    <property type="component" value="Unassembled WGS sequence"/>
</dbReference>
<dbReference type="PANTHER" id="PTHR43390:SF1">
    <property type="entry name" value="CHLOROPLAST PROCESSING PEPTIDASE"/>
    <property type="match status" value="1"/>
</dbReference>
<dbReference type="Gene3D" id="2.10.109.10">
    <property type="entry name" value="Umud Fragment, subunit A"/>
    <property type="match status" value="1"/>
</dbReference>
<protein>
    <recommendedName>
        <fullName evidence="4 6">Signal peptidase I</fullName>
        <ecNumber evidence="4 6">3.4.21.89</ecNumber>
    </recommendedName>
</protein>
<dbReference type="PRINTS" id="PR00727">
    <property type="entry name" value="LEADERPTASE"/>
</dbReference>
<comment type="catalytic activity">
    <reaction evidence="1 6">
        <text>Cleavage of hydrophobic, N-terminal signal or leader sequences from secreted and periplasmic proteins.</text>
        <dbReference type="EC" id="3.4.21.89"/>
    </reaction>
</comment>
<evidence type="ECO:0000256" key="1">
    <source>
        <dbReference type="ARBA" id="ARBA00000677"/>
    </source>
</evidence>
<keyword evidence="6" id="KW-0645">Protease</keyword>
<dbReference type="InterPro" id="IPR036286">
    <property type="entry name" value="LexA/Signal_pep-like_sf"/>
</dbReference>
<evidence type="ECO:0000313" key="9">
    <source>
        <dbReference type="Proteomes" id="UP001549162"/>
    </source>
</evidence>
<dbReference type="Pfam" id="PF10502">
    <property type="entry name" value="Peptidase_S26"/>
    <property type="match status" value="1"/>
</dbReference>
<evidence type="ECO:0000256" key="3">
    <source>
        <dbReference type="ARBA" id="ARBA00009370"/>
    </source>
</evidence>
<comment type="similarity">
    <text evidence="3 6">Belongs to the peptidase S26 family.</text>
</comment>
<keyword evidence="9" id="KW-1185">Reference proteome</keyword>
<dbReference type="GO" id="GO:0009003">
    <property type="term" value="F:signal peptidase activity"/>
    <property type="evidence" value="ECO:0007669"/>
    <property type="project" value="UniProtKB-EC"/>
</dbReference>
<dbReference type="InterPro" id="IPR019757">
    <property type="entry name" value="Pept_S26A_signal_pept_1_Lys-AS"/>
</dbReference>
<evidence type="ECO:0000256" key="2">
    <source>
        <dbReference type="ARBA" id="ARBA00004401"/>
    </source>
</evidence>
<feature type="domain" description="Peptidase S26" evidence="7">
    <location>
        <begin position="10"/>
        <end position="163"/>
    </location>
</feature>
<dbReference type="EC" id="3.4.21.89" evidence="4 6"/>
<comment type="subcellular location">
    <subcellularLocation>
        <location evidence="2">Cell membrane</location>
        <topology evidence="2">Single-pass type II membrane protein</topology>
    </subcellularLocation>
    <subcellularLocation>
        <location evidence="6">Membrane</location>
        <topology evidence="6">Single-pass type II membrane protein</topology>
    </subcellularLocation>
</comment>
<reference evidence="8 9" key="1">
    <citation type="submission" date="2024-06" db="EMBL/GenBank/DDBJ databases">
        <title>Genomic Encyclopedia of Type Strains, Phase IV (KMG-IV): sequencing the most valuable type-strain genomes for metagenomic binning, comparative biology and taxonomic classification.</title>
        <authorList>
            <person name="Goeker M."/>
        </authorList>
    </citation>
    <scope>NUCLEOTIDE SEQUENCE [LARGE SCALE GENOMIC DNA]</scope>
    <source>
        <strain evidence="8 9">DSM 21460</strain>
    </source>
</reference>
<keyword evidence="5 6" id="KW-0378">Hydrolase</keyword>
<dbReference type="SUPFAM" id="SSF51306">
    <property type="entry name" value="LexA/Signal peptidase"/>
    <property type="match status" value="1"/>
</dbReference>
<dbReference type="PROSITE" id="PS00760">
    <property type="entry name" value="SPASE_I_2"/>
    <property type="match status" value="1"/>
</dbReference>
<keyword evidence="6" id="KW-0472">Membrane</keyword>
<evidence type="ECO:0000256" key="5">
    <source>
        <dbReference type="ARBA" id="ARBA00022801"/>
    </source>
</evidence>
<comment type="caution">
    <text evidence="8">The sequence shown here is derived from an EMBL/GenBank/DDBJ whole genome shotgun (WGS) entry which is preliminary data.</text>
</comment>
<dbReference type="PANTHER" id="PTHR43390">
    <property type="entry name" value="SIGNAL PEPTIDASE I"/>
    <property type="match status" value="1"/>
</dbReference>
<name>A0ABV2J7X1_9FIRM</name>
<keyword evidence="6" id="KW-0812">Transmembrane</keyword>
<gene>
    <name evidence="8" type="ORF">ABID14_000492</name>
</gene>